<dbReference type="InterPro" id="IPR029071">
    <property type="entry name" value="Ubiquitin-like_domsf"/>
</dbReference>
<sequence length="144" mass="16837">MQELVPEFPDSCTCCATPLSPYKRLPQQLLRLSVLKLDGSRFEVEISTTATVAELKEAVEEVFNRVPVDRHIKISWSHVWGHFYLCYRGQKLANNKAHIRLYGIKDEDQVHSSNRTFMGDGKHILSRSYWYWENYADAFHTWTS</sequence>
<dbReference type="PANTHER" id="PTHR14942">
    <property type="entry name" value="U11/U12 SMALL NUCLEAR RIBONUCLEOPROTEIN 25 KDA PROTEIN"/>
    <property type="match status" value="1"/>
</dbReference>
<organism evidence="2 3">
    <name type="scientific">Tripterygium wilfordii</name>
    <name type="common">Thunder God vine</name>
    <dbReference type="NCBI Taxonomy" id="458696"/>
    <lineage>
        <taxon>Eukaryota</taxon>
        <taxon>Viridiplantae</taxon>
        <taxon>Streptophyta</taxon>
        <taxon>Embryophyta</taxon>
        <taxon>Tracheophyta</taxon>
        <taxon>Spermatophyta</taxon>
        <taxon>Magnoliopsida</taxon>
        <taxon>eudicotyledons</taxon>
        <taxon>Gunneridae</taxon>
        <taxon>Pentapetalae</taxon>
        <taxon>rosids</taxon>
        <taxon>fabids</taxon>
        <taxon>Celastrales</taxon>
        <taxon>Celastraceae</taxon>
        <taxon>Tripterygium</taxon>
    </lineage>
</organism>
<proteinExistence type="predicted"/>
<dbReference type="AlphaFoldDB" id="A0A7J7DTJ7"/>
<dbReference type="InterPro" id="IPR000626">
    <property type="entry name" value="Ubiquitin-like_dom"/>
</dbReference>
<dbReference type="InterPro" id="IPR039690">
    <property type="entry name" value="SNRNP25"/>
</dbReference>
<reference evidence="2 3" key="1">
    <citation type="journal article" date="2020" name="Nat. Commun.">
        <title>Genome of Tripterygium wilfordii and identification of cytochrome P450 involved in triptolide biosynthesis.</title>
        <authorList>
            <person name="Tu L."/>
            <person name="Su P."/>
            <person name="Zhang Z."/>
            <person name="Gao L."/>
            <person name="Wang J."/>
            <person name="Hu T."/>
            <person name="Zhou J."/>
            <person name="Zhang Y."/>
            <person name="Zhao Y."/>
            <person name="Liu Y."/>
            <person name="Song Y."/>
            <person name="Tong Y."/>
            <person name="Lu Y."/>
            <person name="Yang J."/>
            <person name="Xu C."/>
            <person name="Jia M."/>
            <person name="Peters R.J."/>
            <person name="Huang L."/>
            <person name="Gao W."/>
        </authorList>
    </citation>
    <scope>NUCLEOTIDE SEQUENCE [LARGE SCALE GENOMIC DNA]</scope>
    <source>
        <strain evidence="3">cv. XIE 37</strain>
        <tissue evidence="2">Leaf</tissue>
    </source>
</reference>
<dbReference type="InterPro" id="IPR040610">
    <property type="entry name" value="SNRNP25_ubiquitin"/>
</dbReference>
<name>A0A7J7DTJ7_TRIWF</name>
<dbReference type="Pfam" id="PF18036">
    <property type="entry name" value="Ubiquitin_4"/>
    <property type="match status" value="1"/>
</dbReference>
<feature type="domain" description="Ubiquitin-like" evidence="1">
    <location>
        <begin position="30"/>
        <end position="119"/>
    </location>
</feature>
<dbReference type="EMBL" id="JAAARO010000004">
    <property type="protein sequence ID" value="KAF5749631.1"/>
    <property type="molecule type" value="Genomic_DNA"/>
</dbReference>
<dbReference type="GO" id="GO:0000398">
    <property type="term" value="P:mRNA splicing, via spliceosome"/>
    <property type="evidence" value="ECO:0007669"/>
    <property type="project" value="InterPro"/>
</dbReference>
<accession>A0A7J7DTJ7</accession>
<dbReference type="InParanoid" id="A0A7J7DTJ7"/>
<dbReference type="SUPFAM" id="SSF54236">
    <property type="entry name" value="Ubiquitin-like"/>
    <property type="match status" value="1"/>
</dbReference>
<evidence type="ECO:0000313" key="2">
    <source>
        <dbReference type="EMBL" id="KAF5749631.1"/>
    </source>
</evidence>
<evidence type="ECO:0000259" key="1">
    <source>
        <dbReference type="PROSITE" id="PS50053"/>
    </source>
</evidence>
<evidence type="ECO:0000313" key="3">
    <source>
        <dbReference type="Proteomes" id="UP000593562"/>
    </source>
</evidence>
<comment type="caution">
    <text evidence="2">The sequence shown here is derived from an EMBL/GenBank/DDBJ whole genome shotgun (WGS) entry which is preliminary data.</text>
</comment>
<dbReference type="CDD" id="cd17058">
    <property type="entry name" value="Ubl_SNRNP25"/>
    <property type="match status" value="1"/>
</dbReference>
<dbReference type="PROSITE" id="PS50053">
    <property type="entry name" value="UBIQUITIN_2"/>
    <property type="match status" value="1"/>
</dbReference>
<protein>
    <recommendedName>
        <fullName evidence="1">Ubiquitin-like domain-containing protein</fullName>
    </recommendedName>
</protein>
<dbReference type="Proteomes" id="UP000593562">
    <property type="component" value="Unassembled WGS sequence"/>
</dbReference>
<gene>
    <name evidence="2" type="ORF">HS088_TW04G01601</name>
</gene>
<dbReference type="PANTHER" id="PTHR14942:SF9">
    <property type="entry name" value="OS02G0188500 PROTEIN"/>
    <property type="match status" value="1"/>
</dbReference>
<dbReference type="Gene3D" id="3.10.20.90">
    <property type="entry name" value="Phosphatidylinositol 3-kinase Catalytic Subunit, Chain A, domain 1"/>
    <property type="match status" value="1"/>
</dbReference>
<keyword evidence="3" id="KW-1185">Reference proteome</keyword>